<dbReference type="CDD" id="cd03794">
    <property type="entry name" value="GT4_WbuB-like"/>
    <property type="match status" value="1"/>
</dbReference>
<comment type="caution">
    <text evidence="3">The sequence shown here is derived from an EMBL/GenBank/DDBJ whole genome shotgun (WGS) entry which is preliminary data.</text>
</comment>
<dbReference type="Pfam" id="PF00534">
    <property type="entry name" value="Glycos_transf_1"/>
    <property type="match status" value="1"/>
</dbReference>
<dbReference type="GO" id="GO:0009103">
    <property type="term" value="P:lipopolysaccharide biosynthetic process"/>
    <property type="evidence" value="ECO:0007669"/>
    <property type="project" value="TreeGrafter"/>
</dbReference>
<proteinExistence type="predicted"/>
<evidence type="ECO:0000313" key="4">
    <source>
        <dbReference type="Proteomes" id="UP000297459"/>
    </source>
</evidence>
<evidence type="ECO:0000259" key="2">
    <source>
        <dbReference type="Pfam" id="PF00534"/>
    </source>
</evidence>
<evidence type="ECO:0000313" key="3">
    <source>
        <dbReference type="EMBL" id="TGN24660.1"/>
    </source>
</evidence>
<protein>
    <submittedName>
        <fullName evidence="3">Glycosyltransferase WbuB</fullName>
    </submittedName>
</protein>
<dbReference type="SUPFAM" id="SSF53756">
    <property type="entry name" value="UDP-Glycosyltransferase/glycogen phosphorylase"/>
    <property type="match status" value="1"/>
</dbReference>
<dbReference type="EMBL" id="SRPJ01000006">
    <property type="protein sequence ID" value="TGN24660.1"/>
    <property type="molecule type" value="Genomic_DNA"/>
</dbReference>
<dbReference type="Gene3D" id="3.40.50.2000">
    <property type="entry name" value="Glycogen Phosphorylase B"/>
    <property type="match status" value="2"/>
</dbReference>
<dbReference type="Proteomes" id="UP000297459">
    <property type="component" value="Unassembled WGS sequence"/>
</dbReference>
<reference evidence="3 4" key="1">
    <citation type="submission" date="2019-04" db="EMBL/GenBank/DDBJ databases">
        <title>Genomic characterization of Staphylococcus petrasii strains.</title>
        <authorList>
            <person name="Vrbovska V."/>
            <person name="Kovarovic V."/>
            <person name="Maslanova I."/>
            <person name="Indrakova A."/>
            <person name="Petras P."/>
            <person name="Sedo O."/>
            <person name="Svec P."/>
            <person name="Fisarova L."/>
            <person name="Sedlacek I."/>
            <person name="Doskar J."/>
            <person name="Pantucek R."/>
        </authorList>
    </citation>
    <scope>NUCLEOTIDE SEQUENCE [LARGE SCALE GENOMIC DNA]</scope>
    <source>
        <strain evidence="3 4">CCM 8529</strain>
    </source>
</reference>
<organism evidence="3 4">
    <name type="scientific">Staphylococcus pragensis</name>
    <dbReference type="NCBI Taxonomy" id="1611836"/>
    <lineage>
        <taxon>Bacteria</taxon>
        <taxon>Bacillati</taxon>
        <taxon>Bacillota</taxon>
        <taxon>Bacilli</taxon>
        <taxon>Bacillales</taxon>
        <taxon>Staphylococcaceae</taxon>
        <taxon>Staphylococcus</taxon>
    </lineage>
</organism>
<keyword evidence="4" id="KW-1185">Reference proteome</keyword>
<name>A0A4Z1BGW6_9STAP</name>
<feature type="domain" description="Glycosyl transferase family 1" evidence="2">
    <location>
        <begin position="222"/>
        <end position="391"/>
    </location>
</feature>
<keyword evidence="1 3" id="KW-0808">Transferase</keyword>
<dbReference type="InterPro" id="IPR001296">
    <property type="entry name" value="Glyco_trans_1"/>
</dbReference>
<dbReference type="GO" id="GO:0016757">
    <property type="term" value="F:glycosyltransferase activity"/>
    <property type="evidence" value="ECO:0007669"/>
    <property type="project" value="InterPro"/>
</dbReference>
<accession>A0A4Z1BGW6</accession>
<gene>
    <name evidence="3" type="ORF">E2558_09820</name>
</gene>
<sequence length="414" mass="48420">MEVYLSKIFRRDNMKSAIFLTIKEMDSINETGIYHDFINELGKYYDKVLVVSPIQRRNKSKTHIKEFKNINILRVKIPNITKTNVIEKGISTVLIESLYDKALKKFYSKENFDTIFYSTPPITFPNLISNLKKRNNATTYLMLKDIFPQNAIDLNMFKKTSPFYSFFRIKEKKTYRISDYIGVMSPKNKEFILKHNKFIDKNKVHIFRNALYDTSKEIEINKEKLYTKYNLNTNKVTFIYGGNLGAPQGAENIKEVIKNFNKVENGQLVIVGSGTKFAEIQNYGEKIDNVHIFNQLPKNDYDELLKVSDVGLIFLDKRFTIPNYPSRLSSYLMLSKPILAMTDPNTDIGLEIVNNQCGYWINDGNVDNFIDKAVEISNNHELRTKMGNNSKLMFNNYFKIENNVKNMMDFIYRY</sequence>
<dbReference type="AlphaFoldDB" id="A0A4Z1BGW6"/>
<dbReference type="PANTHER" id="PTHR46401:SF2">
    <property type="entry name" value="GLYCOSYLTRANSFERASE WBBK-RELATED"/>
    <property type="match status" value="1"/>
</dbReference>
<evidence type="ECO:0000256" key="1">
    <source>
        <dbReference type="ARBA" id="ARBA00022679"/>
    </source>
</evidence>
<dbReference type="PANTHER" id="PTHR46401">
    <property type="entry name" value="GLYCOSYLTRANSFERASE WBBK-RELATED"/>
    <property type="match status" value="1"/>
</dbReference>